<name>A0AAW7XNB9_9RHOB</name>
<dbReference type="InterPro" id="IPR020889">
    <property type="entry name" value="LipoPS_assembly_LptD"/>
</dbReference>
<dbReference type="GO" id="GO:0009279">
    <property type="term" value="C:cell outer membrane"/>
    <property type="evidence" value="ECO:0007669"/>
    <property type="project" value="UniProtKB-SubCell"/>
</dbReference>
<comment type="subunit">
    <text evidence="1">Component of the lipopolysaccharide transport and assembly complex.</text>
</comment>
<comment type="subcellular location">
    <subcellularLocation>
        <location evidence="1">Cell outer membrane</location>
    </subcellularLocation>
</comment>
<dbReference type="HAMAP" id="MF_01411">
    <property type="entry name" value="LPS_assembly_LptD"/>
    <property type="match status" value="1"/>
</dbReference>
<dbReference type="InterPro" id="IPR050218">
    <property type="entry name" value="LptD"/>
</dbReference>
<dbReference type="RefSeq" id="WP_303479150.1">
    <property type="nucleotide sequence ID" value="NZ_JAUOPJ010000001.1"/>
</dbReference>
<accession>A0AAW7XNB9</accession>
<dbReference type="PANTHER" id="PTHR30189:SF1">
    <property type="entry name" value="LPS-ASSEMBLY PROTEIN LPTD"/>
    <property type="match status" value="1"/>
</dbReference>
<protein>
    <recommendedName>
        <fullName evidence="1">LPS-assembly protein LptD</fullName>
    </recommendedName>
</protein>
<feature type="domain" description="LptD C-terminal" evidence="2">
    <location>
        <begin position="306"/>
        <end position="664"/>
    </location>
</feature>
<dbReference type="PANTHER" id="PTHR30189">
    <property type="entry name" value="LPS-ASSEMBLY PROTEIN"/>
    <property type="match status" value="1"/>
</dbReference>
<keyword evidence="1" id="KW-0472">Membrane</keyword>
<proteinExistence type="inferred from homology"/>
<dbReference type="GO" id="GO:0015920">
    <property type="term" value="P:lipopolysaccharide transport"/>
    <property type="evidence" value="ECO:0007669"/>
    <property type="project" value="InterPro"/>
</dbReference>
<comment type="function">
    <text evidence="1">Involved in the assembly of lipopolysaccharide (LPS) at the surface of the outer membrane.</text>
</comment>
<evidence type="ECO:0000313" key="3">
    <source>
        <dbReference type="EMBL" id="MDO6455728.1"/>
    </source>
</evidence>
<dbReference type="GO" id="GO:1990351">
    <property type="term" value="C:transporter complex"/>
    <property type="evidence" value="ECO:0007669"/>
    <property type="project" value="TreeGrafter"/>
</dbReference>
<dbReference type="AlphaFoldDB" id="A0AAW7XNB9"/>
<comment type="caution">
    <text evidence="3">The sequence shown here is derived from an EMBL/GenBank/DDBJ whole genome shotgun (WGS) entry which is preliminary data.</text>
</comment>
<dbReference type="GO" id="GO:0043165">
    <property type="term" value="P:Gram-negative-bacterium-type cell outer membrane assembly"/>
    <property type="evidence" value="ECO:0007669"/>
    <property type="project" value="UniProtKB-UniRule"/>
</dbReference>
<dbReference type="EMBL" id="JAUOPJ010000001">
    <property type="protein sequence ID" value="MDO6455728.1"/>
    <property type="molecule type" value="Genomic_DNA"/>
</dbReference>
<organism evidence="3 4">
    <name type="scientific">Celeribacter halophilus</name>
    <dbReference type="NCBI Taxonomy" id="576117"/>
    <lineage>
        <taxon>Bacteria</taxon>
        <taxon>Pseudomonadati</taxon>
        <taxon>Pseudomonadota</taxon>
        <taxon>Alphaproteobacteria</taxon>
        <taxon>Rhodobacterales</taxon>
        <taxon>Roseobacteraceae</taxon>
        <taxon>Celeribacter</taxon>
    </lineage>
</organism>
<keyword evidence="1" id="KW-0732">Signal</keyword>
<keyword evidence="1" id="KW-0998">Cell outer membrane</keyword>
<dbReference type="InterPro" id="IPR007543">
    <property type="entry name" value="LptD_C"/>
</dbReference>
<comment type="caution">
    <text evidence="1">Lacks conserved residue(s) required for the propagation of feature annotation.</text>
</comment>
<reference evidence="3" key="1">
    <citation type="submission" date="2023-07" db="EMBL/GenBank/DDBJ databases">
        <title>Genome content predicts the carbon catabolic preferences of heterotrophic bacteria.</title>
        <authorList>
            <person name="Gralka M."/>
        </authorList>
    </citation>
    <scope>NUCLEOTIDE SEQUENCE</scope>
    <source>
        <strain evidence="3">I2M02</strain>
    </source>
</reference>
<comment type="similarity">
    <text evidence="1">Belongs to the LptD family.</text>
</comment>
<evidence type="ECO:0000256" key="1">
    <source>
        <dbReference type="HAMAP-Rule" id="MF_01411"/>
    </source>
</evidence>
<evidence type="ECO:0000313" key="4">
    <source>
        <dbReference type="Proteomes" id="UP001169823"/>
    </source>
</evidence>
<dbReference type="Pfam" id="PF04453">
    <property type="entry name" value="LptD"/>
    <property type="match status" value="1"/>
</dbReference>
<gene>
    <name evidence="1 3" type="primary">lptD</name>
    <name evidence="3" type="ORF">Q4494_01440</name>
</gene>
<dbReference type="Proteomes" id="UP001169823">
    <property type="component" value="Unassembled WGS sequence"/>
</dbReference>
<evidence type="ECO:0000259" key="2">
    <source>
        <dbReference type="Pfam" id="PF04453"/>
    </source>
</evidence>
<sequence>MRAAAPSMTSTRPRIARLTGGAKRFACHLTVHLTVTAGLALTTIALPGLLHAQDSQQDASLPTALLANGVSFDGEMLVATGDVEVLYDGTRLTASRISYNQTTGALSIEGPIRLTESGSDTVVLASAAELDTELQNGILTSARMVIDQQMQLAAARLDVIDGRYLRLQKSVASTCEVCADRPVPIWEIRAQEIVHDSEARQLYFTNAHVRIMDVPVLWLPHLRVPDPTLERVNGFLVPEVRTDSTLGTGIEIPYFITIGDHRDITVSPYLATNTTTLNLRYRQAFTNGNIEINGAVSDDDTTGGLRAYAEIEGDWTLGNGYALDIDLAAVSDTSYLSEYDISDSNYLKSTVNLSRYRTGEAIDGEITYSRYLGDGTNNENPTVLGEFLYERYVQPWSLPGRLSYGFTASSYYRESNEDVDGADVLRLGAESTWSGSKIFNSGLRLDNEASVYADAYFIRQNSDYDSTVLRGTASAETKLSWPLTRSTASGASEILEPILQVGWSDSVGGSVPDTDSLFIEFDEGNLLTLARFPGADRRETGLTSAAGLRFSHYGPQIDYAVTLGRVLYLEDTDGYSTSSGLSTTQSDWLLAARMAFNDRLSLYNRLLVGNDAEMTKWDTRLDYLRDTYSIGTTYSYVIADAVEDRDEPINEFALDGEVILADNWTLTGEYRHDFENDEVTRAKLGIKFQNECTRVQIGLTRRYWDTDDLDPTTRVTFSVGFGAFATEQSKASTCAF</sequence>